<dbReference type="GO" id="GO:0008146">
    <property type="term" value="F:sulfotransferase activity"/>
    <property type="evidence" value="ECO:0007669"/>
    <property type="project" value="InterPro"/>
</dbReference>
<evidence type="ECO:0000259" key="7">
    <source>
        <dbReference type="Pfam" id="PF05118"/>
    </source>
</evidence>
<dbReference type="InterPro" id="IPR027417">
    <property type="entry name" value="P-loop_NTPase"/>
</dbReference>
<name>A0A6G0X538_9STRA</name>
<dbReference type="Gene3D" id="3.40.50.300">
    <property type="entry name" value="P-loop containing nucleotide triphosphate hydrolases"/>
    <property type="match status" value="1"/>
</dbReference>
<sequence length="530" mass="60569">MPHGEIPLSAKHIPTTNVPIDQPIGPLVTIRATNIDVGPIKERLQQVQETMDIWNPLEQKSNVPIKRAGHDAWGIGKVMLVFCDDYMKHVYRFPWLNNWIDLLLPLFEKLHVPLDRVVRCLFACMPPGSTIPAHHDTGYWVDKCHRIHVPIITSDLIDFEVGRDETSMSRAVFAEGGIYELNNASKHMVRNNWDQSRVHLIFDYVEPTFPLSSMPLINLEPGMVLNQTRRSVDVSTFHGSRSPPSFVIIGAQKAGTTSLYDYITQHDLVLPAVRKETHYLDWRWDNSLPHLAEPDGVTKHRALYHRFFRTDILLPNPSILSGEATPSYLLGGSIVIERFKALMPECKILVTLRNPVDRAFSQYIMTADPDGNPEQLRNRGHSALGGKSFEDVVESEIKEIQELGIHPDMPFEDFNNLYLKSRLNFKHGGHSFVGRGLYALQLAGWLQAFPRSQIKVINMDDMKTSIGLKRVMEDVFAFLELPEYTIDDTSAKNTRSYSPLKKETRARLESFYAPYNAKLREMLNDSFEWL</sequence>
<keyword evidence="9" id="KW-1185">Reference proteome</keyword>
<dbReference type="SUPFAM" id="SSF51197">
    <property type="entry name" value="Clavaminate synthase-like"/>
    <property type="match status" value="1"/>
</dbReference>
<comment type="caution">
    <text evidence="8">The sequence shown here is derived from an EMBL/GenBank/DDBJ whole genome shotgun (WGS) entry which is preliminary data.</text>
</comment>
<dbReference type="InterPro" id="IPR037359">
    <property type="entry name" value="NST/OST"/>
</dbReference>
<evidence type="ECO:0000256" key="4">
    <source>
        <dbReference type="PIRSR" id="PIRSR637359-1"/>
    </source>
</evidence>
<evidence type="ECO:0000256" key="2">
    <source>
        <dbReference type="ARBA" id="ARBA00022679"/>
    </source>
</evidence>
<organism evidence="8 9">
    <name type="scientific">Aphanomyces euteiches</name>
    <dbReference type="NCBI Taxonomy" id="100861"/>
    <lineage>
        <taxon>Eukaryota</taxon>
        <taxon>Sar</taxon>
        <taxon>Stramenopiles</taxon>
        <taxon>Oomycota</taxon>
        <taxon>Saprolegniomycetes</taxon>
        <taxon>Saprolegniales</taxon>
        <taxon>Verrucalvaceae</taxon>
        <taxon>Aphanomyces</taxon>
    </lineage>
</organism>
<feature type="domain" description="Aspartyl/asparaginy/proline hydroxylase" evidence="7">
    <location>
        <begin position="115"/>
        <end position="207"/>
    </location>
</feature>
<evidence type="ECO:0000256" key="1">
    <source>
        <dbReference type="ARBA" id="ARBA00007730"/>
    </source>
</evidence>
<dbReference type="EMBL" id="VJMJ01000102">
    <property type="protein sequence ID" value="KAF0735022.1"/>
    <property type="molecule type" value="Genomic_DNA"/>
</dbReference>
<protein>
    <recommendedName>
        <fullName evidence="10">Aspartyl/asparaginy/proline hydroxylase domain-containing protein</fullName>
    </recommendedName>
</protein>
<dbReference type="PANTHER" id="PTHR10605:SF56">
    <property type="entry name" value="BIFUNCTIONAL HEPARAN SULFATE N-DEACETYLASE_N-SULFOTRANSFERASE"/>
    <property type="match status" value="1"/>
</dbReference>
<dbReference type="Pfam" id="PF00685">
    <property type="entry name" value="Sulfotransfer_1"/>
    <property type="match status" value="1"/>
</dbReference>
<evidence type="ECO:0000256" key="5">
    <source>
        <dbReference type="PIRSR" id="PIRSR637359-2"/>
    </source>
</evidence>
<dbReference type="PANTHER" id="PTHR10605">
    <property type="entry name" value="HEPARAN SULFATE SULFOTRANSFERASE"/>
    <property type="match status" value="1"/>
</dbReference>
<keyword evidence="3" id="KW-0325">Glycoprotein</keyword>
<dbReference type="SUPFAM" id="SSF52540">
    <property type="entry name" value="P-loop containing nucleoside triphosphate hydrolases"/>
    <property type="match status" value="1"/>
</dbReference>
<keyword evidence="2" id="KW-0808">Transferase</keyword>
<dbReference type="VEuPathDB" id="FungiDB:AeMF1_000054"/>
<gene>
    <name evidence="8" type="ORF">Ae201684_008493</name>
</gene>
<reference evidence="8 9" key="1">
    <citation type="submission" date="2019-07" db="EMBL/GenBank/DDBJ databases">
        <title>Genomics analysis of Aphanomyces spp. identifies a new class of oomycete effector associated with host adaptation.</title>
        <authorList>
            <person name="Gaulin E."/>
        </authorList>
    </citation>
    <scope>NUCLEOTIDE SEQUENCE [LARGE SCALE GENOMIC DNA]</scope>
    <source>
        <strain evidence="8 9">ATCC 201684</strain>
    </source>
</reference>
<evidence type="ECO:0000313" key="8">
    <source>
        <dbReference type="EMBL" id="KAF0735022.1"/>
    </source>
</evidence>
<dbReference type="Proteomes" id="UP000481153">
    <property type="component" value="Unassembled WGS sequence"/>
</dbReference>
<dbReference type="InterPro" id="IPR027443">
    <property type="entry name" value="IPNS-like_sf"/>
</dbReference>
<evidence type="ECO:0000313" key="9">
    <source>
        <dbReference type="Proteomes" id="UP000481153"/>
    </source>
</evidence>
<comment type="similarity">
    <text evidence="1">Belongs to the aspartyl/asparaginyl beta-hydroxylase family.</text>
</comment>
<evidence type="ECO:0000256" key="3">
    <source>
        <dbReference type="ARBA" id="ARBA00023180"/>
    </source>
</evidence>
<feature type="binding site" evidence="5">
    <location>
        <position position="353"/>
    </location>
    <ligand>
        <name>3'-phosphoadenylyl sulfate</name>
        <dbReference type="ChEBI" id="CHEBI:58339"/>
    </ligand>
</feature>
<feature type="domain" description="Sulfotransferase" evidence="6">
    <location>
        <begin position="244"/>
        <end position="503"/>
    </location>
</feature>
<dbReference type="AlphaFoldDB" id="A0A6G0X538"/>
<dbReference type="Pfam" id="PF05118">
    <property type="entry name" value="Asp_Arg_Hydrox"/>
    <property type="match status" value="1"/>
</dbReference>
<dbReference type="InterPro" id="IPR007803">
    <property type="entry name" value="Asp/Arg/Pro-Hydrxlase"/>
</dbReference>
<feature type="binding site" evidence="5">
    <location>
        <position position="361"/>
    </location>
    <ligand>
        <name>3'-phosphoadenylyl sulfate</name>
        <dbReference type="ChEBI" id="CHEBI:58339"/>
    </ligand>
</feature>
<evidence type="ECO:0008006" key="10">
    <source>
        <dbReference type="Google" id="ProtNLM"/>
    </source>
</evidence>
<evidence type="ECO:0000259" key="6">
    <source>
        <dbReference type="Pfam" id="PF00685"/>
    </source>
</evidence>
<accession>A0A6G0X538</accession>
<dbReference type="InterPro" id="IPR000863">
    <property type="entry name" value="Sulfotransferase_dom"/>
</dbReference>
<feature type="active site" description="For sulfotransferase activity" evidence="4">
    <location>
        <position position="253"/>
    </location>
</feature>
<dbReference type="Gene3D" id="2.60.120.330">
    <property type="entry name" value="B-lactam Antibiotic, Isopenicillin N Synthase, Chain"/>
    <property type="match status" value="1"/>
</dbReference>
<proteinExistence type="inferred from homology"/>